<dbReference type="Proteomes" id="UP000078486">
    <property type="component" value="Unassembled WGS sequence"/>
</dbReference>
<accession>A0A178IJH4</accession>
<dbReference type="EMBL" id="LRRQ01000076">
    <property type="protein sequence ID" value="OAM89841.1"/>
    <property type="molecule type" value="Genomic_DNA"/>
</dbReference>
<protein>
    <recommendedName>
        <fullName evidence="4">DUF4410 domain-containing protein</fullName>
    </recommendedName>
</protein>
<dbReference type="STRING" id="1184151.AW736_10995"/>
<comment type="caution">
    <text evidence="2">The sequence shown here is derived from an EMBL/GenBank/DDBJ whole genome shotgun (WGS) entry which is preliminary data.</text>
</comment>
<organism evidence="2 3">
    <name type="scientific">Termitidicoccus mucosus</name>
    <dbReference type="NCBI Taxonomy" id="1184151"/>
    <lineage>
        <taxon>Bacteria</taxon>
        <taxon>Pseudomonadati</taxon>
        <taxon>Verrucomicrobiota</taxon>
        <taxon>Opitutia</taxon>
        <taxon>Opitutales</taxon>
        <taxon>Opitutaceae</taxon>
        <taxon>Termitidicoccus</taxon>
    </lineage>
</organism>
<reference evidence="2 3" key="1">
    <citation type="submission" date="2016-01" db="EMBL/GenBank/DDBJ databases">
        <title>High potential of lignocellulose degradation of a new Verrucomicrobia species.</title>
        <authorList>
            <person name="Wang Y."/>
            <person name="Shi Y."/>
            <person name="Qiu Z."/>
            <person name="Liu S."/>
            <person name="Yang H."/>
        </authorList>
    </citation>
    <scope>NUCLEOTIDE SEQUENCE [LARGE SCALE GENOMIC DNA]</scope>
    <source>
        <strain evidence="2 3">TSB47</strain>
    </source>
</reference>
<evidence type="ECO:0008006" key="4">
    <source>
        <dbReference type="Google" id="ProtNLM"/>
    </source>
</evidence>
<dbReference type="AlphaFoldDB" id="A0A178IJH4"/>
<feature type="signal peptide" evidence="1">
    <location>
        <begin position="1"/>
        <end position="25"/>
    </location>
</feature>
<keyword evidence="1" id="KW-0732">Signal</keyword>
<sequence>MKSTLKKFFIPTLFVSISLLFSACATHIKISNTMNPPPGEAFSNFTAFAMKPVTLASRYANNDTNEKALVKIQENLSLVMEPTITNWNHIGATKGGTQRTLVITPVVSEIKFIGGAARFWVGPAAGSSAVIMRVTITEKETGKTIATPEFYSSAGAWSGSWTIGGTDNAMLGRIATRVTDYLIKNYASPVGGPTGSQ</sequence>
<evidence type="ECO:0000256" key="1">
    <source>
        <dbReference type="SAM" id="SignalP"/>
    </source>
</evidence>
<name>A0A178IJH4_9BACT</name>
<dbReference type="PROSITE" id="PS51257">
    <property type="entry name" value="PROKAR_LIPOPROTEIN"/>
    <property type="match status" value="1"/>
</dbReference>
<evidence type="ECO:0000313" key="3">
    <source>
        <dbReference type="Proteomes" id="UP000078486"/>
    </source>
</evidence>
<feature type="chain" id="PRO_5008088957" description="DUF4410 domain-containing protein" evidence="1">
    <location>
        <begin position="26"/>
        <end position="197"/>
    </location>
</feature>
<evidence type="ECO:0000313" key="2">
    <source>
        <dbReference type="EMBL" id="OAM89841.1"/>
    </source>
</evidence>
<proteinExistence type="predicted"/>
<keyword evidence="3" id="KW-1185">Reference proteome</keyword>
<gene>
    <name evidence="2" type="ORF">AW736_10995</name>
</gene>